<dbReference type="CDD" id="cd06530">
    <property type="entry name" value="S26_SPase_I"/>
    <property type="match status" value="1"/>
</dbReference>
<dbReference type="PANTHER" id="PTHR43390">
    <property type="entry name" value="SIGNAL PEPTIDASE I"/>
    <property type="match status" value="1"/>
</dbReference>
<dbReference type="RefSeq" id="WP_094016398.1">
    <property type="nucleotide sequence ID" value="NZ_NMQW01000025.1"/>
</dbReference>
<name>A0A229UNG2_9BACL</name>
<dbReference type="OrthoDB" id="9802919at2"/>
<gene>
    <name evidence="9" type="primary">lepB</name>
    <name evidence="9" type="ORF">CF651_18795</name>
</gene>
<dbReference type="GO" id="GO:0006465">
    <property type="term" value="P:signal peptide processing"/>
    <property type="evidence" value="ECO:0007669"/>
    <property type="project" value="InterPro"/>
</dbReference>
<dbReference type="PRINTS" id="PR00727">
    <property type="entry name" value="LEADERPTASE"/>
</dbReference>
<keyword evidence="10" id="KW-1185">Reference proteome</keyword>
<dbReference type="GO" id="GO:0004252">
    <property type="term" value="F:serine-type endopeptidase activity"/>
    <property type="evidence" value="ECO:0007669"/>
    <property type="project" value="InterPro"/>
</dbReference>
<dbReference type="Pfam" id="PF10502">
    <property type="entry name" value="Peptidase_S26"/>
    <property type="match status" value="1"/>
</dbReference>
<dbReference type="SUPFAM" id="SSF51306">
    <property type="entry name" value="LexA/Signal peptidase"/>
    <property type="match status" value="1"/>
</dbReference>
<dbReference type="Proteomes" id="UP000215509">
    <property type="component" value="Unassembled WGS sequence"/>
</dbReference>
<comment type="caution">
    <text evidence="9">The sequence shown here is derived from an EMBL/GenBank/DDBJ whole genome shotgun (WGS) entry which is preliminary data.</text>
</comment>
<feature type="compositionally biased region" description="Basic and acidic residues" evidence="7">
    <location>
        <begin position="7"/>
        <end position="20"/>
    </location>
</feature>
<comment type="catalytic activity">
    <reaction evidence="6">
        <text>Cleavage of hydrophobic, N-terminal signal or leader sequences from secreted and periplasmic proteins.</text>
        <dbReference type="EC" id="3.4.21.89"/>
    </reaction>
</comment>
<keyword evidence="6" id="KW-0472">Membrane</keyword>
<evidence type="ECO:0000313" key="10">
    <source>
        <dbReference type="Proteomes" id="UP000215509"/>
    </source>
</evidence>
<evidence type="ECO:0000313" key="9">
    <source>
        <dbReference type="EMBL" id="OXM84950.1"/>
    </source>
</evidence>
<organism evidence="9 10">
    <name type="scientific">Paenibacillus rigui</name>
    <dbReference type="NCBI Taxonomy" id="554312"/>
    <lineage>
        <taxon>Bacteria</taxon>
        <taxon>Bacillati</taxon>
        <taxon>Bacillota</taxon>
        <taxon>Bacilli</taxon>
        <taxon>Bacillales</taxon>
        <taxon>Paenibacillaceae</taxon>
        <taxon>Paenibacillus</taxon>
    </lineage>
</organism>
<dbReference type="GO" id="GO:0005886">
    <property type="term" value="C:plasma membrane"/>
    <property type="evidence" value="ECO:0007669"/>
    <property type="project" value="UniProtKB-SubCell"/>
</dbReference>
<evidence type="ECO:0000256" key="4">
    <source>
        <dbReference type="ARBA" id="ARBA00022801"/>
    </source>
</evidence>
<dbReference type="InterPro" id="IPR019533">
    <property type="entry name" value="Peptidase_S26"/>
</dbReference>
<keyword evidence="6" id="KW-1133">Transmembrane helix</keyword>
<feature type="domain" description="Peptidase S26" evidence="8">
    <location>
        <begin position="32"/>
        <end position="196"/>
    </location>
</feature>
<comment type="similarity">
    <text evidence="2 6">Belongs to the peptidase S26 family.</text>
</comment>
<dbReference type="InterPro" id="IPR000223">
    <property type="entry name" value="Pept_S26A_signal_pept_1"/>
</dbReference>
<keyword evidence="3 6" id="KW-0645">Protease</keyword>
<evidence type="ECO:0000256" key="3">
    <source>
        <dbReference type="ARBA" id="ARBA00022670"/>
    </source>
</evidence>
<reference evidence="9 10" key="1">
    <citation type="submission" date="2017-07" db="EMBL/GenBank/DDBJ databases">
        <title>Genome sequencing and assembly of Paenibacillus rigui.</title>
        <authorList>
            <person name="Mayilraj S."/>
        </authorList>
    </citation>
    <scope>NUCLEOTIDE SEQUENCE [LARGE SCALE GENOMIC DNA]</scope>
    <source>
        <strain evidence="9 10">JCM 16352</strain>
    </source>
</reference>
<comment type="subcellular location">
    <subcellularLocation>
        <location evidence="1">Cell membrane</location>
        <topology evidence="1">Single-pass type II membrane protein</topology>
    </subcellularLocation>
    <subcellularLocation>
        <location evidence="6">Membrane</location>
        <topology evidence="6">Single-pass type II membrane protein</topology>
    </subcellularLocation>
</comment>
<dbReference type="GO" id="GO:0009003">
    <property type="term" value="F:signal peptidase activity"/>
    <property type="evidence" value="ECO:0007669"/>
    <property type="project" value="UniProtKB-EC"/>
</dbReference>
<feature type="transmembrane region" description="Helical" evidence="6">
    <location>
        <begin position="35"/>
        <end position="54"/>
    </location>
</feature>
<dbReference type="InterPro" id="IPR019756">
    <property type="entry name" value="Pept_S26A_signal_pept_1_Ser-AS"/>
</dbReference>
<evidence type="ECO:0000256" key="6">
    <source>
        <dbReference type="RuleBase" id="RU362042"/>
    </source>
</evidence>
<keyword evidence="4 6" id="KW-0378">Hydrolase</keyword>
<keyword evidence="6" id="KW-0812">Transmembrane</keyword>
<dbReference type="AlphaFoldDB" id="A0A229UNG2"/>
<dbReference type="PANTHER" id="PTHR43390:SF1">
    <property type="entry name" value="CHLOROPLAST PROCESSING PEPTIDASE"/>
    <property type="match status" value="1"/>
</dbReference>
<dbReference type="NCBIfam" id="TIGR02227">
    <property type="entry name" value="sigpep_I_bact"/>
    <property type="match status" value="1"/>
</dbReference>
<evidence type="ECO:0000259" key="8">
    <source>
        <dbReference type="Pfam" id="PF10502"/>
    </source>
</evidence>
<sequence>MSSSTPKEPDSERIGEREHRHEAHSTGFLKEIWEWMKSLVVALCIVMLVHQYIFHLSMVKGGSMQPTLEEGEWLFINKAFRYVSSPERGDVIVVRDPEEGEGDEESPHPYLVKRVVAVAGDEVHIRQGKLYINGEAAQESYTDSPIEDGRIEPYQVKPGEVFVMGDNRHRYASLDSRSFGAVPLAKLEGRAEWILWPFYKMKKL</sequence>
<protein>
    <recommendedName>
        <fullName evidence="6">Signal peptidase I</fullName>
        <ecNumber evidence="6">3.4.21.89</ecNumber>
    </recommendedName>
</protein>
<dbReference type="PROSITE" id="PS00501">
    <property type="entry name" value="SPASE_I_1"/>
    <property type="match status" value="1"/>
</dbReference>
<evidence type="ECO:0000256" key="7">
    <source>
        <dbReference type="SAM" id="MobiDB-lite"/>
    </source>
</evidence>
<accession>A0A229UNG2</accession>
<dbReference type="Gene3D" id="2.10.109.10">
    <property type="entry name" value="Umud Fragment, subunit A"/>
    <property type="match status" value="1"/>
</dbReference>
<evidence type="ECO:0000256" key="1">
    <source>
        <dbReference type="ARBA" id="ARBA00004401"/>
    </source>
</evidence>
<feature type="region of interest" description="Disordered" evidence="7">
    <location>
        <begin position="1"/>
        <end position="20"/>
    </location>
</feature>
<dbReference type="EC" id="3.4.21.89" evidence="6"/>
<dbReference type="EMBL" id="NMQW01000025">
    <property type="protein sequence ID" value="OXM84950.1"/>
    <property type="molecule type" value="Genomic_DNA"/>
</dbReference>
<evidence type="ECO:0000256" key="5">
    <source>
        <dbReference type="PIRSR" id="PIRSR600223-1"/>
    </source>
</evidence>
<feature type="active site" evidence="5">
    <location>
        <position position="113"/>
    </location>
</feature>
<feature type="active site" evidence="5">
    <location>
        <position position="63"/>
    </location>
</feature>
<evidence type="ECO:0000256" key="2">
    <source>
        <dbReference type="ARBA" id="ARBA00009370"/>
    </source>
</evidence>
<dbReference type="InterPro" id="IPR036286">
    <property type="entry name" value="LexA/Signal_pep-like_sf"/>
</dbReference>
<proteinExistence type="inferred from homology"/>